<evidence type="ECO:0000313" key="2">
    <source>
        <dbReference type="Proteomes" id="UP000183987"/>
    </source>
</evidence>
<dbReference type="Proteomes" id="UP000183987">
    <property type="component" value="Unassembled WGS sequence"/>
</dbReference>
<name>A0A1M5EAZ5_LOKAT</name>
<dbReference type="AlphaFoldDB" id="A0A1M5EAZ5"/>
<dbReference type="EMBL" id="FQUE01000012">
    <property type="protein sequence ID" value="SHF76356.1"/>
    <property type="molecule type" value="Genomic_DNA"/>
</dbReference>
<organism evidence="1 2">
    <name type="scientific">Loktanella atrilutea</name>
    <dbReference type="NCBI Taxonomy" id="366533"/>
    <lineage>
        <taxon>Bacteria</taxon>
        <taxon>Pseudomonadati</taxon>
        <taxon>Pseudomonadota</taxon>
        <taxon>Alphaproteobacteria</taxon>
        <taxon>Rhodobacterales</taxon>
        <taxon>Roseobacteraceae</taxon>
        <taxon>Loktanella</taxon>
    </lineage>
</organism>
<keyword evidence="2" id="KW-1185">Reference proteome</keyword>
<gene>
    <name evidence="1" type="ORF">SAMN05444339_11221</name>
</gene>
<protein>
    <submittedName>
        <fullName evidence="1">Uncharacterized protein</fullName>
    </submittedName>
</protein>
<evidence type="ECO:0000313" key="1">
    <source>
        <dbReference type="EMBL" id="SHF76356.1"/>
    </source>
</evidence>
<reference evidence="2" key="1">
    <citation type="submission" date="2016-11" db="EMBL/GenBank/DDBJ databases">
        <authorList>
            <person name="Varghese N."/>
            <person name="Submissions S."/>
        </authorList>
    </citation>
    <scope>NUCLEOTIDE SEQUENCE [LARGE SCALE GENOMIC DNA]</scope>
    <source>
        <strain evidence="2">DSM 29326</strain>
    </source>
</reference>
<sequence length="128" mass="13783">MLKKDLRIRMDQWIVQARLAGGLDDETDVEDALQSAALAFGSTDLVAREQGTRKWMETGTQILSAFMVAAANTPTGSARALLGSPFETQRILANLAKNEIAGELKAQLQWAVDLDPKVFAAALVALAL</sequence>
<proteinExistence type="predicted"/>
<accession>A0A1M5EAZ5</accession>